<dbReference type="Pfam" id="PF00782">
    <property type="entry name" value="DSPc"/>
    <property type="match status" value="1"/>
</dbReference>
<comment type="caution">
    <text evidence="5">The sequence shown here is derived from an EMBL/GenBank/DDBJ whole genome shotgun (WGS) entry which is preliminary data.</text>
</comment>
<reference evidence="5" key="1">
    <citation type="submission" date="2021-06" db="EMBL/GenBank/DDBJ databases">
        <authorList>
            <person name="Kallberg Y."/>
            <person name="Tangrot J."/>
            <person name="Rosling A."/>
        </authorList>
    </citation>
    <scope>NUCLEOTIDE SEQUENCE</scope>
    <source>
        <strain evidence="5">87-6 pot B 2015</strain>
    </source>
</reference>
<dbReference type="AlphaFoldDB" id="A0A9N9A836"/>
<dbReference type="PANTHER" id="PTHR45961:SF9">
    <property type="entry name" value="DUAL SPECIFICITY PROTEIN PHOSPHATASE 14"/>
    <property type="match status" value="1"/>
</dbReference>
<evidence type="ECO:0000259" key="4">
    <source>
        <dbReference type="SMART" id="SM00195"/>
    </source>
</evidence>
<evidence type="ECO:0000313" key="5">
    <source>
        <dbReference type="EMBL" id="CAG8520350.1"/>
    </source>
</evidence>
<keyword evidence="6" id="KW-1185">Reference proteome</keyword>
<evidence type="ECO:0000313" key="6">
    <source>
        <dbReference type="Proteomes" id="UP000789375"/>
    </source>
</evidence>
<dbReference type="CDD" id="cd14498">
    <property type="entry name" value="DSP"/>
    <property type="match status" value="1"/>
</dbReference>
<dbReference type="InterPro" id="IPR029021">
    <property type="entry name" value="Prot-tyrosine_phosphatase-like"/>
</dbReference>
<dbReference type="InterPro" id="IPR052103">
    <property type="entry name" value="Dual_spec_Phospatases"/>
</dbReference>
<dbReference type="PANTHER" id="PTHR45961">
    <property type="entry name" value="IP21249P"/>
    <property type="match status" value="1"/>
</dbReference>
<feature type="non-terminal residue" evidence="5">
    <location>
        <position position="1"/>
    </location>
</feature>
<dbReference type="Gene3D" id="3.90.190.10">
    <property type="entry name" value="Protein tyrosine phosphatase superfamily"/>
    <property type="match status" value="1"/>
</dbReference>
<gene>
    <name evidence="5" type="ORF">FMOSSE_LOCUS4999</name>
</gene>
<comment type="similarity">
    <text evidence="1">Belongs to the protein-tyrosine phosphatase family. Non-receptor class dual specificity subfamily.</text>
</comment>
<proteinExistence type="inferred from homology"/>
<dbReference type="InterPro" id="IPR020422">
    <property type="entry name" value="TYR_PHOSPHATASE_DUAL_dom"/>
</dbReference>
<keyword evidence="3" id="KW-0904">Protein phosphatase</keyword>
<sequence length="406" mass="46531">LAGAQETWKCSDAEDYTSIVISSATQMEDTPNDIFEGLPPFPEYQKPSNDSVDYVTLYGIDRLMKGHAMEPNQILPHLFISNVTTAASQTLLAENNIKCTRCIKLKYFGLSPGISRSGSLIIAYLIYIGRSFDQAFSYARSIRPQIQPNRSFMNQLYEFERRIRDSENVEIRDSENQTHEEDNQELNSQESMFELYGLTSISQTDESQSLSTVFKVDESTVGQIQLHQKDDQIDLPVMLCTINYDAIKIHDDEADRLQSDSKQIASDSEIISTPIEHIPMSDEELFSYNSFSITQVHEPQIAIEDDEKISTKYQIQLSEKSNQANESESTDEHVINEDINQQNDFTRDLNQKTDNQEQIGNITILNEKRKRWIKKFDGIGLFRKSDRISKVDKKERQKNACLARSC</sequence>
<evidence type="ECO:0000256" key="3">
    <source>
        <dbReference type="ARBA" id="ARBA00022912"/>
    </source>
</evidence>
<dbReference type="GO" id="GO:0005737">
    <property type="term" value="C:cytoplasm"/>
    <property type="evidence" value="ECO:0007669"/>
    <property type="project" value="TreeGrafter"/>
</dbReference>
<dbReference type="SMART" id="SM00195">
    <property type="entry name" value="DSPc"/>
    <property type="match status" value="1"/>
</dbReference>
<evidence type="ECO:0000256" key="2">
    <source>
        <dbReference type="ARBA" id="ARBA00022801"/>
    </source>
</evidence>
<organism evidence="5 6">
    <name type="scientific">Funneliformis mosseae</name>
    <name type="common">Endomycorrhizal fungus</name>
    <name type="synonym">Glomus mosseae</name>
    <dbReference type="NCBI Taxonomy" id="27381"/>
    <lineage>
        <taxon>Eukaryota</taxon>
        <taxon>Fungi</taxon>
        <taxon>Fungi incertae sedis</taxon>
        <taxon>Mucoromycota</taxon>
        <taxon>Glomeromycotina</taxon>
        <taxon>Glomeromycetes</taxon>
        <taxon>Glomerales</taxon>
        <taxon>Glomeraceae</taxon>
        <taxon>Funneliformis</taxon>
    </lineage>
</organism>
<feature type="domain" description="Tyrosine-protein phosphatase" evidence="4">
    <location>
        <begin position="70"/>
        <end position="162"/>
    </location>
</feature>
<dbReference type="EMBL" id="CAJVPP010000899">
    <property type="protein sequence ID" value="CAG8520350.1"/>
    <property type="molecule type" value="Genomic_DNA"/>
</dbReference>
<dbReference type="GO" id="GO:0004721">
    <property type="term" value="F:phosphoprotein phosphatase activity"/>
    <property type="evidence" value="ECO:0007669"/>
    <property type="project" value="UniProtKB-KW"/>
</dbReference>
<accession>A0A9N9A836</accession>
<keyword evidence="2" id="KW-0378">Hydrolase</keyword>
<evidence type="ECO:0000256" key="1">
    <source>
        <dbReference type="ARBA" id="ARBA00008601"/>
    </source>
</evidence>
<protein>
    <submittedName>
        <fullName evidence="5">12931_t:CDS:1</fullName>
    </submittedName>
</protein>
<dbReference type="InterPro" id="IPR000340">
    <property type="entry name" value="Dual-sp_phosphatase_cat-dom"/>
</dbReference>
<dbReference type="SUPFAM" id="SSF52799">
    <property type="entry name" value="(Phosphotyrosine protein) phosphatases II"/>
    <property type="match status" value="1"/>
</dbReference>
<name>A0A9N9A836_FUNMO</name>
<dbReference type="Proteomes" id="UP000789375">
    <property type="component" value="Unassembled WGS sequence"/>
</dbReference>